<dbReference type="Pfam" id="PF01391">
    <property type="entry name" value="Collagen"/>
    <property type="match status" value="1"/>
</dbReference>
<proteinExistence type="predicted"/>
<comment type="caution">
    <text evidence="2">The sequence shown here is derived from an EMBL/GenBank/DDBJ whole genome shotgun (WGS) entry which is preliminary data.</text>
</comment>
<dbReference type="AlphaFoldDB" id="A0A9X3NEP6"/>
<evidence type="ECO:0000313" key="3">
    <source>
        <dbReference type="Proteomes" id="UP001147653"/>
    </source>
</evidence>
<dbReference type="SUPFAM" id="SSF51126">
    <property type="entry name" value="Pectin lyase-like"/>
    <property type="match status" value="1"/>
</dbReference>
<sequence length="360" mass="34973">DLGATGPAGATGAPGAAGAAGVSGADGAPGATGLAGPKGEKGDVVYKRTVIVSPCGSPEDSGKALLSVLRAATAPAACVPTGTVAAAAIDSPYLIKLEPGVYRLPADDAKLVLPDYVDLEGSGVGATRILGSIDVPGHSELRDFTVSASGLSGGVVSLLSGSESVLDTVAIEAKVTEAAAGLQVALNLDRAARAVVRDSRVTASSQNTASMAIQSVGSSPVITGTDVSAVITTDSGQPRALRVAAGSALVQDSRLTVGGLANGIGVLANDSGDGSPTEVVLRDTTVDVRGAALSATGGATTANVYSSTLIGTPVSLSATAATINVLASVLSNHKVIGAGSVMRCVASVRPDFTTAVSASC</sequence>
<keyword evidence="3" id="KW-1185">Reference proteome</keyword>
<feature type="region of interest" description="Disordered" evidence="1">
    <location>
        <begin position="1"/>
        <end position="22"/>
    </location>
</feature>
<accession>A0A9X3NEP6</accession>
<dbReference type="InterPro" id="IPR008160">
    <property type="entry name" value="Collagen"/>
</dbReference>
<evidence type="ECO:0008006" key="4">
    <source>
        <dbReference type="Google" id="ProtNLM"/>
    </source>
</evidence>
<gene>
    <name evidence="2" type="ORF">OJ997_32715</name>
</gene>
<feature type="non-terminal residue" evidence="2">
    <location>
        <position position="1"/>
    </location>
</feature>
<evidence type="ECO:0000313" key="2">
    <source>
        <dbReference type="EMBL" id="MDA0185113.1"/>
    </source>
</evidence>
<reference evidence="2" key="1">
    <citation type="submission" date="2022-10" db="EMBL/GenBank/DDBJ databases">
        <title>The WGS of Solirubrobacter phytolaccae KCTC 29190.</title>
        <authorList>
            <person name="Jiang Z."/>
        </authorList>
    </citation>
    <scope>NUCLEOTIDE SEQUENCE</scope>
    <source>
        <strain evidence="2">KCTC 29190</strain>
    </source>
</reference>
<organism evidence="2 3">
    <name type="scientific">Solirubrobacter phytolaccae</name>
    <dbReference type="NCBI Taxonomy" id="1404360"/>
    <lineage>
        <taxon>Bacteria</taxon>
        <taxon>Bacillati</taxon>
        <taxon>Actinomycetota</taxon>
        <taxon>Thermoleophilia</taxon>
        <taxon>Solirubrobacterales</taxon>
        <taxon>Solirubrobacteraceae</taxon>
        <taxon>Solirubrobacter</taxon>
    </lineage>
</organism>
<dbReference type="EMBL" id="JAPDDP010000099">
    <property type="protein sequence ID" value="MDA0185113.1"/>
    <property type="molecule type" value="Genomic_DNA"/>
</dbReference>
<protein>
    <recommendedName>
        <fullName evidence="4">Collagen-like protein</fullName>
    </recommendedName>
</protein>
<dbReference type="Proteomes" id="UP001147653">
    <property type="component" value="Unassembled WGS sequence"/>
</dbReference>
<evidence type="ECO:0000256" key="1">
    <source>
        <dbReference type="SAM" id="MobiDB-lite"/>
    </source>
</evidence>
<dbReference type="InterPro" id="IPR011050">
    <property type="entry name" value="Pectin_lyase_fold/virulence"/>
</dbReference>
<name>A0A9X3NEP6_9ACTN</name>